<keyword evidence="3" id="KW-1185">Reference proteome</keyword>
<sequence>MMMRSFPPFLLLLPVLPVPAAAQSLLPGNWDVTSKSVELVVPGAPGFLLRMMRGKSKTEHKCLPVAEARNGVATLLAPKPEAKCTIERSVIAGGHIDHVMACPQKKGPPLHVSSVGSYATTTFNVRTTMTGQTDKGPLRIVADPAAVRTDTRCRN</sequence>
<evidence type="ECO:0000313" key="2">
    <source>
        <dbReference type="EMBL" id="TVV74760.1"/>
    </source>
</evidence>
<dbReference type="OrthoDB" id="7570609at2"/>
<reference evidence="2 3" key="1">
    <citation type="submission" date="2019-07" db="EMBL/GenBank/DDBJ databases">
        <title>Sphingomonas solaris sp. nov., isolated from a solar panel from Boston, Massachusetts.</title>
        <authorList>
            <person name="Tanner K."/>
            <person name="Pascual J."/>
            <person name="Mancuso C."/>
            <person name="Pereto J."/>
            <person name="Khalil A."/>
            <person name="Vilanova C."/>
        </authorList>
    </citation>
    <scope>NUCLEOTIDE SEQUENCE [LARGE SCALE GENOMIC DNA]</scope>
    <source>
        <strain evidence="2 3">R4DWN</strain>
    </source>
</reference>
<proteinExistence type="predicted"/>
<evidence type="ECO:0000256" key="1">
    <source>
        <dbReference type="SAM" id="SignalP"/>
    </source>
</evidence>
<dbReference type="InterPro" id="IPR022061">
    <property type="entry name" value="DUF3617"/>
</dbReference>
<evidence type="ECO:0000313" key="3">
    <source>
        <dbReference type="Proteomes" id="UP000318681"/>
    </source>
</evidence>
<feature type="chain" id="PRO_5022118982" evidence="1">
    <location>
        <begin position="21"/>
        <end position="155"/>
    </location>
</feature>
<dbReference type="EMBL" id="VNIM01000028">
    <property type="protein sequence ID" value="TVV74760.1"/>
    <property type="molecule type" value="Genomic_DNA"/>
</dbReference>
<protein>
    <submittedName>
        <fullName evidence="2">DUF3617 family protein</fullName>
    </submittedName>
</protein>
<organism evidence="2 3">
    <name type="scientific">Alterirhizorhabdus solaris</name>
    <dbReference type="NCBI Taxonomy" id="2529389"/>
    <lineage>
        <taxon>Bacteria</taxon>
        <taxon>Pseudomonadati</taxon>
        <taxon>Pseudomonadota</taxon>
        <taxon>Alphaproteobacteria</taxon>
        <taxon>Sphingomonadales</taxon>
        <taxon>Rhizorhabdaceae</taxon>
        <taxon>Alterirhizorhabdus</taxon>
    </lineage>
</organism>
<comment type="caution">
    <text evidence="2">The sequence shown here is derived from an EMBL/GenBank/DDBJ whole genome shotgun (WGS) entry which is preliminary data.</text>
</comment>
<feature type="signal peptide" evidence="1">
    <location>
        <begin position="1"/>
        <end position="20"/>
    </location>
</feature>
<dbReference type="Pfam" id="PF12276">
    <property type="entry name" value="DUF3617"/>
    <property type="match status" value="1"/>
</dbReference>
<dbReference type="Proteomes" id="UP000318681">
    <property type="component" value="Unassembled WGS sequence"/>
</dbReference>
<gene>
    <name evidence="2" type="ORF">FOY91_08900</name>
</gene>
<dbReference type="AlphaFoldDB" id="A0A558R5V3"/>
<dbReference type="RefSeq" id="WP_145150221.1">
    <property type="nucleotide sequence ID" value="NZ_VNIM01000028.1"/>
</dbReference>
<keyword evidence="1" id="KW-0732">Signal</keyword>
<name>A0A558R5V3_9SPHN</name>
<accession>A0A558R5V3</accession>